<proteinExistence type="predicted"/>
<gene>
    <name evidence="3" type="ORF">ECPE_LOCUS4023</name>
</gene>
<organism evidence="5">
    <name type="scientific">Echinostoma caproni</name>
    <dbReference type="NCBI Taxonomy" id="27848"/>
    <lineage>
        <taxon>Eukaryota</taxon>
        <taxon>Metazoa</taxon>
        <taxon>Spiralia</taxon>
        <taxon>Lophotrochozoa</taxon>
        <taxon>Platyhelminthes</taxon>
        <taxon>Trematoda</taxon>
        <taxon>Digenea</taxon>
        <taxon>Plagiorchiida</taxon>
        <taxon>Echinostomata</taxon>
        <taxon>Echinostomatoidea</taxon>
        <taxon>Echinostomatidae</taxon>
        <taxon>Echinostoma</taxon>
    </lineage>
</organism>
<dbReference type="OrthoDB" id="10594070at2759"/>
<evidence type="ECO:0000259" key="2">
    <source>
        <dbReference type="PROSITE" id="PS50003"/>
    </source>
</evidence>
<dbReference type="InterPro" id="IPR011993">
    <property type="entry name" value="PH-like_dom_sf"/>
</dbReference>
<name>A0A183AAN8_9TREM</name>
<dbReference type="Gene3D" id="2.30.29.30">
    <property type="entry name" value="Pleckstrin-homology domain (PH domain)/Phosphotyrosine-binding domain (PTB)"/>
    <property type="match status" value="1"/>
</dbReference>
<feature type="compositionally biased region" description="Basic and acidic residues" evidence="1">
    <location>
        <begin position="216"/>
        <end position="231"/>
    </location>
</feature>
<feature type="region of interest" description="Disordered" evidence="1">
    <location>
        <begin position="193"/>
        <end position="246"/>
    </location>
</feature>
<dbReference type="WBParaSite" id="ECPE_0000403001-mRNA-1">
    <property type="protein sequence ID" value="ECPE_0000403001-mRNA-1"/>
    <property type="gene ID" value="ECPE_0000403001"/>
</dbReference>
<evidence type="ECO:0000313" key="4">
    <source>
        <dbReference type="Proteomes" id="UP000272942"/>
    </source>
</evidence>
<dbReference type="AlphaFoldDB" id="A0A183AAN8"/>
<dbReference type="InterPro" id="IPR001849">
    <property type="entry name" value="PH_domain"/>
</dbReference>
<protein>
    <submittedName>
        <fullName evidence="5">PH domain-containing protein</fullName>
    </submittedName>
</protein>
<feature type="domain" description="PH" evidence="2">
    <location>
        <begin position="1"/>
        <end position="97"/>
    </location>
</feature>
<sequence>MHLNLVSTDPQNPKDYFVLLRTETLECYSNAAEAERASRRSNLQLQLRNCILIQSLKKEKVKHGFSLLIVPDGMYVMSAVSETEKTSWLNEIRDTIACQVKGDMEMMNEPMNPGTERKRKKSFSGSNEKSGHRLRLHRNRKKDTSSSVDDLERFNSTSDLDSSTFQQFRNLRSNSPHLGAKITNSVISLQDRRSRGSDFVTGGSRVNMQPSSVDLRSGHRRSEPTENEARKLIQSPQIQRPGSTSR</sequence>
<feature type="compositionally biased region" description="Basic residues" evidence="1">
    <location>
        <begin position="132"/>
        <end position="141"/>
    </location>
</feature>
<dbReference type="PROSITE" id="PS50003">
    <property type="entry name" value="PH_DOMAIN"/>
    <property type="match status" value="1"/>
</dbReference>
<dbReference type="CDD" id="cd00821">
    <property type="entry name" value="PH"/>
    <property type="match status" value="1"/>
</dbReference>
<evidence type="ECO:0000256" key="1">
    <source>
        <dbReference type="SAM" id="MobiDB-lite"/>
    </source>
</evidence>
<evidence type="ECO:0000313" key="5">
    <source>
        <dbReference type="WBParaSite" id="ECPE_0000403001-mRNA-1"/>
    </source>
</evidence>
<dbReference type="Proteomes" id="UP000272942">
    <property type="component" value="Unassembled WGS sequence"/>
</dbReference>
<reference evidence="5" key="1">
    <citation type="submission" date="2016-06" db="UniProtKB">
        <authorList>
            <consortium name="WormBaseParasite"/>
        </authorList>
    </citation>
    <scope>IDENTIFICATION</scope>
</reference>
<dbReference type="Pfam" id="PF00169">
    <property type="entry name" value="PH"/>
    <property type="match status" value="1"/>
</dbReference>
<accession>A0A183AAN8</accession>
<dbReference type="SUPFAM" id="SSF50729">
    <property type="entry name" value="PH domain-like"/>
    <property type="match status" value="1"/>
</dbReference>
<feature type="region of interest" description="Disordered" evidence="1">
    <location>
        <begin position="103"/>
        <end position="156"/>
    </location>
</feature>
<reference evidence="3 4" key="2">
    <citation type="submission" date="2018-11" db="EMBL/GenBank/DDBJ databases">
        <authorList>
            <consortium name="Pathogen Informatics"/>
        </authorList>
    </citation>
    <scope>NUCLEOTIDE SEQUENCE [LARGE SCALE GENOMIC DNA]</scope>
    <source>
        <strain evidence="3 4">Egypt</strain>
    </source>
</reference>
<evidence type="ECO:0000313" key="3">
    <source>
        <dbReference type="EMBL" id="VDP71381.1"/>
    </source>
</evidence>
<feature type="compositionally biased region" description="Polar residues" evidence="1">
    <location>
        <begin position="204"/>
        <end position="214"/>
    </location>
</feature>
<keyword evidence="4" id="KW-1185">Reference proteome</keyword>
<dbReference type="EMBL" id="UZAN01040921">
    <property type="protein sequence ID" value="VDP71381.1"/>
    <property type="molecule type" value="Genomic_DNA"/>
</dbReference>
<feature type="compositionally biased region" description="Polar residues" evidence="1">
    <location>
        <begin position="234"/>
        <end position="246"/>
    </location>
</feature>